<evidence type="ECO:0008006" key="6">
    <source>
        <dbReference type="Google" id="ProtNLM"/>
    </source>
</evidence>
<dbReference type="Pfam" id="PF10079">
    <property type="entry name" value="Rossmann-like_BshC"/>
    <property type="match status" value="1"/>
</dbReference>
<dbReference type="HOGENOM" id="CLU_022249_2_0_10"/>
<sequence>MKNLRDTDTPCFRRVGVSDTKIKAQARFLMADHVSPSQHFGPDYSLLPTIESFGEHMSVPTGFDRSKREMLAEVLSYQYKGLPNQPDFSVLLRENTFVVAAFDGLNIFTGTLSFIYKIITTIRLAHALQAAYPECQFVPLFVMDSESDDFRAIASFNAFGHTFRWQDAHQGPVGSIDPASLRRILNQLPAGPLLFAKSYLENSCISNAVRAYMHELFGHYGLITLDPDNAMLKAGFSKTGQHGMEGLLSANRPPSTDVNLNLFFSASILPVRAVVGDVTQFRFWLEQKKLFDQLHMPFPTLVPRNQALIVKPAHLEKLQKFNVTWETFFEQNFCERIWYDGGDKKKSTSFSEEKKLTNQAFDAISDHVGHFGADVMQVLELYRSDFANSLRLLERRIHQAEQRRWASRNEQLTTLKNKLFPNGVDQERFANLLDFYWKDPHFIQKLYNTFDPLDFRYNVLLDE</sequence>
<evidence type="ECO:0000313" key="4">
    <source>
        <dbReference type="EMBL" id="ACT94755.1"/>
    </source>
</evidence>
<dbReference type="InterPro" id="IPR055398">
    <property type="entry name" value="Rossmann-like_BshC"/>
</dbReference>
<dbReference type="eggNOG" id="COG4365">
    <property type="taxonomic scope" value="Bacteria"/>
</dbReference>
<dbReference type="EMBL" id="CP001619">
    <property type="protein sequence ID" value="ACT94755.1"/>
    <property type="molecule type" value="Genomic_DNA"/>
</dbReference>
<dbReference type="KEGG" id="dfe:Dfer_3547"/>
<reference evidence="4 5" key="1">
    <citation type="journal article" date="2009" name="Stand. Genomic Sci.">
        <title>Complete genome sequence of Dyadobacter fermentans type strain (NS114).</title>
        <authorList>
            <person name="Lang E."/>
            <person name="Lapidus A."/>
            <person name="Chertkov O."/>
            <person name="Brettin T."/>
            <person name="Detter J.C."/>
            <person name="Han C."/>
            <person name="Copeland A."/>
            <person name="Glavina Del Rio T."/>
            <person name="Nolan M."/>
            <person name="Chen F."/>
            <person name="Lucas S."/>
            <person name="Tice H."/>
            <person name="Cheng J.F."/>
            <person name="Land M."/>
            <person name="Hauser L."/>
            <person name="Chang Y.J."/>
            <person name="Jeffries C.D."/>
            <person name="Kopitz M."/>
            <person name="Bruce D."/>
            <person name="Goodwin L."/>
            <person name="Pitluck S."/>
            <person name="Ovchinnikova G."/>
            <person name="Pati A."/>
            <person name="Ivanova N."/>
            <person name="Mavrommatis K."/>
            <person name="Chen A."/>
            <person name="Palaniappan K."/>
            <person name="Chain P."/>
            <person name="Bristow J."/>
            <person name="Eisen J.A."/>
            <person name="Markowitz V."/>
            <person name="Hugenholtz P."/>
            <person name="Goker M."/>
            <person name="Rohde M."/>
            <person name="Kyrpides N.C."/>
            <person name="Klenk H.P."/>
        </authorList>
    </citation>
    <scope>NUCLEOTIDE SEQUENCE [LARGE SCALE GENOMIC DNA]</scope>
    <source>
        <strain evidence="5">ATCC 700827 / DSM 18053 / CIP 107007 / KCTC 52180 / NS114</strain>
    </source>
</reference>
<feature type="domain" description="Bacillithiol biosynthesis BshC N-terminal Rossmann-like" evidence="2">
    <location>
        <begin position="27"/>
        <end position="238"/>
    </location>
</feature>
<evidence type="ECO:0000313" key="5">
    <source>
        <dbReference type="Proteomes" id="UP000002011"/>
    </source>
</evidence>
<organism evidence="4 5">
    <name type="scientific">Dyadobacter fermentans (strain ATCC 700827 / DSM 18053 / CIP 107007 / KCTC 52180 / NS114)</name>
    <dbReference type="NCBI Taxonomy" id="471854"/>
    <lineage>
        <taxon>Bacteria</taxon>
        <taxon>Pseudomonadati</taxon>
        <taxon>Bacteroidota</taxon>
        <taxon>Cytophagia</taxon>
        <taxon>Cytophagales</taxon>
        <taxon>Spirosomataceae</taxon>
        <taxon>Dyadobacter</taxon>
    </lineage>
</organism>
<gene>
    <name evidence="4" type="ordered locus">Dfer_3547</name>
</gene>
<dbReference type="Proteomes" id="UP000002011">
    <property type="component" value="Chromosome"/>
</dbReference>
<dbReference type="InterPro" id="IPR055399">
    <property type="entry name" value="CC_BshC"/>
</dbReference>
<dbReference type="STRING" id="471854.Dfer_3547"/>
<dbReference type="OrthoDB" id="9765151at2"/>
<feature type="domain" description="Bacillithiol biosynthesis BshC C-terminal coiled-coil" evidence="3">
    <location>
        <begin position="307"/>
        <end position="460"/>
    </location>
</feature>
<accession>C6VTY7</accession>
<evidence type="ECO:0000259" key="3">
    <source>
        <dbReference type="Pfam" id="PF24850"/>
    </source>
</evidence>
<proteinExistence type="predicted"/>
<feature type="coiled-coil region" evidence="1">
    <location>
        <begin position="383"/>
        <end position="410"/>
    </location>
</feature>
<evidence type="ECO:0000256" key="1">
    <source>
        <dbReference type="SAM" id="Coils"/>
    </source>
</evidence>
<name>C6VTY7_DYAFD</name>
<keyword evidence="1" id="KW-0175">Coiled coil</keyword>
<protein>
    <recommendedName>
        <fullName evidence="6">Cysteine ligase BshC</fullName>
    </recommendedName>
</protein>
<evidence type="ECO:0000259" key="2">
    <source>
        <dbReference type="Pfam" id="PF10079"/>
    </source>
</evidence>
<keyword evidence="5" id="KW-1185">Reference proteome</keyword>
<dbReference type="Pfam" id="PF24850">
    <property type="entry name" value="CC_BshC"/>
    <property type="match status" value="1"/>
</dbReference>
<dbReference type="AlphaFoldDB" id="C6VTY7"/>